<dbReference type="STRING" id="555512.SAMN04487993_1003210"/>
<evidence type="ECO:0000256" key="4">
    <source>
        <dbReference type="ARBA" id="ARBA00022475"/>
    </source>
</evidence>
<dbReference type="InterPro" id="IPR010065">
    <property type="entry name" value="AA_ABC_transptr_permease_3TM"/>
</dbReference>
<dbReference type="PROSITE" id="PS50928">
    <property type="entry name" value="ABC_TM1"/>
    <property type="match status" value="1"/>
</dbReference>
<dbReference type="CDD" id="cd06261">
    <property type="entry name" value="TM_PBP2"/>
    <property type="match status" value="1"/>
</dbReference>
<keyword evidence="7 8" id="KW-0472">Membrane</keyword>
<keyword evidence="3 8" id="KW-0813">Transport</keyword>
<comment type="similarity">
    <text evidence="2">Belongs to the binding-protein-dependent transport system permease family. HisMQ subfamily.</text>
</comment>
<dbReference type="GO" id="GO:0022857">
    <property type="term" value="F:transmembrane transporter activity"/>
    <property type="evidence" value="ECO:0007669"/>
    <property type="project" value="InterPro"/>
</dbReference>
<accession>A0A1G8JR13</accession>
<dbReference type="EMBL" id="FNEJ01000003">
    <property type="protein sequence ID" value="SDI33658.1"/>
    <property type="molecule type" value="Genomic_DNA"/>
</dbReference>
<evidence type="ECO:0000259" key="9">
    <source>
        <dbReference type="PROSITE" id="PS50928"/>
    </source>
</evidence>
<evidence type="ECO:0000313" key="10">
    <source>
        <dbReference type="EMBL" id="SDI33658.1"/>
    </source>
</evidence>
<feature type="transmembrane region" description="Helical" evidence="8">
    <location>
        <begin position="219"/>
        <end position="238"/>
    </location>
</feature>
<evidence type="ECO:0000256" key="8">
    <source>
        <dbReference type="RuleBase" id="RU363032"/>
    </source>
</evidence>
<protein>
    <submittedName>
        <fullName evidence="10">General L-amino acid transport system permease protein</fullName>
    </submittedName>
</protein>
<feature type="transmembrane region" description="Helical" evidence="8">
    <location>
        <begin position="325"/>
        <end position="344"/>
    </location>
</feature>
<feature type="transmembrane region" description="Helical" evidence="8">
    <location>
        <begin position="192"/>
        <end position="213"/>
    </location>
</feature>
<keyword evidence="4" id="KW-1003">Cell membrane</keyword>
<evidence type="ECO:0000256" key="7">
    <source>
        <dbReference type="ARBA" id="ARBA00023136"/>
    </source>
</evidence>
<dbReference type="PANTHER" id="PTHR30614:SF41">
    <property type="entry name" value="INNER MEMBRANE AMINO-ACID ABC TRANSPORTER PERMEASE PROTEIN YHDY"/>
    <property type="match status" value="1"/>
</dbReference>
<evidence type="ECO:0000256" key="6">
    <source>
        <dbReference type="ARBA" id="ARBA00022989"/>
    </source>
</evidence>
<feature type="transmembrane region" description="Helical" evidence="8">
    <location>
        <begin position="83"/>
        <end position="105"/>
    </location>
</feature>
<dbReference type="PANTHER" id="PTHR30614">
    <property type="entry name" value="MEMBRANE COMPONENT OF AMINO ACID ABC TRANSPORTER"/>
    <property type="match status" value="1"/>
</dbReference>
<dbReference type="Pfam" id="PF00528">
    <property type="entry name" value="BPD_transp_1"/>
    <property type="match status" value="1"/>
</dbReference>
<dbReference type="SUPFAM" id="SSF161098">
    <property type="entry name" value="MetI-like"/>
    <property type="match status" value="1"/>
</dbReference>
<organism evidence="10 11">
    <name type="scientific">Salipiger marinus</name>
    <dbReference type="NCBI Taxonomy" id="555512"/>
    <lineage>
        <taxon>Bacteria</taxon>
        <taxon>Pseudomonadati</taxon>
        <taxon>Pseudomonadota</taxon>
        <taxon>Alphaproteobacteria</taxon>
        <taxon>Rhodobacterales</taxon>
        <taxon>Roseobacteraceae</taxon>
        <taxon>Salipiger</taxon>
    </lineage>
</organism>
<keyword evidence="11" id="KW-1185">Reference proteome</keyword>
<evidence type="ECO:0000313" key="11">
    <source>
        <dbReference type="Proteomes" id="UP000199093"/>
    </source>
</evidence>
<dbReference type="InterPro" id="IPR000515">
    <property type="entry name" value="MetI-like"/>
</dbReference>
<name>A0A1G8JR13_9RHOB</name>
<feature type="domain" description="ABC transmembrane type-1" evidence="9">
    <location>
        <begin position="149"/>
        <end position="344"/>
    </location>
</feature>
<feature type="transmembrane region" description="Helical" evidence="8">
    <location>
        <begin position="21"/>
        <end position="42"/>
    </location>
</feature>
<evidence type="ECO:0000256" key="3">
    <source>
        <dbReference type="ARBA" id="ARBA00022448"/>
    </source>
</evidence>
<sequence length="354" mass="38252">MWKSRRLAPLGQAFRTPLSALLSLATLALCLPLLWVALHWLVLSAVWPWQPAALCQSQTGTCWPFVAEKLNLILFGTYPREELWRPVVTSVLLCAMTVQTGLQMTGRGLPLRLGQTALLWLLALGLSFALMAGGVLGLAPVDSIRWNGLPILLLLSVGAIALAFPAGIVLALARDQDRVPMLARLAAGYIEIARGVPMLTFLFVGIFVLPLMLPPDTRISPVAATLVALIVFHAAYFAEDIRGGLHALPAGQAEAAHALGLPYATTAGRVLLPQAIRRALPSIVNSVIGAYKDTSLVVVVGIHDLTATARMAFSDPEWRSFALEGYFVVGLWFFVTCAFLSMVGRQLHRHSPAR</sequence>
<dbReference type="RefSeq" id="WP_089844451.1">
    <property type="nucleotide sequence ID" value="NZ_FNEJ01000003.1"/>
</dbReference>
<dbReference type="OrthoDB" id="9771188at2"/>
<dbReference type="AlphaFoldDB" id="A0A1G8JR13"/>
<feature type="transmembrane region" description="Helical" evidence="8">
    <location>
        <begin position="117"/>
        <end position="139"/>
    </location>
</feature>
<comment type="subcellular location">
    <subcellularLocation>
        <location evidence="1">Cell inner membrane</location>
        <topology evidence="1">Multi-pass membrane protein</topology>
    </subcellularLocation>
    <subcellularLocation>
        <location evidence="8">Cell membrane</location>
        <topology evidence="8">Multi-pass membrane protein</topology>
    </subcellularLocation>
</comment>
<proteinExistence type="inferred from homology"/>
<dbReference type="Gene3D" id="1.10.3720.10">
    <property type="entry name" value="MetI-like"/>
    <property type="match status" value="1"/>
</dbReference>
<evidence type="ECO:0000256" key="2">
    <source>
        <dbReference type="ARBA" id="ARBA00010072"/>
    </source>
</evidence>
<dbReference type="Proteomes" id="UP000199093">
    <property type="component" value="Unassembled WGS sequence"/>
</dbReference>
<dbReference type="NCBIfam" id="TIGR01726">
    <property type="entry name" value="HEQRo_perm_3TM"/>
    <property type="match status" value="1"/>
</dbReference>
<dbReference type="GO" id="GO:0043190">
    <property type="term" value="C:ATP-binding cassette (ABC) transporter complex"/>
    <property type="evidence" value="ECO:0007669"/>
    <property type="project" value="InterPro"/>
</dbReference>
<feature type="transmembrane region" description="Helical" evidence="8">
    <location>
        <begin position="151"/>
        <end position="172"/>
    </location>
</feature>
<reference evidence="11" key="1">
    <citation type="submission" date="2016-10" db="EMBL/GenBank/DDBJ databases">
        <authorList>
            <person name="Varghese N."/>
            <person name="Submissions S."/>
        </authorList>
    </citation>
    <scope>NUCLEOTIDE SEQUENCE [LARGE SCALE GENOMIC DNA]</scope>
    <source>
        <strain evidence="11">DSM 26424</strain>
    </source>
</reference>
<keyword evidence="6 8" id="KW-1133">Transmembrane helix</keyword>
<dbReference type="InterPro" id="IPR035906">
    <property type="entry name" value="MetI-like_sf"/>
</dbReference>
<dbReference type="GO" id="GO:0006865">
    <property type="term" value="P:amino acid transport"/>
    <property type="evidence" value="ECO:0007669"/>
    <property type="project" value="TreeGrafter"/>
</dbReference>
<evidence type="ECO:0000256" key="5">
    <source>
        <dbReference type="ARBA" id="ARBA00022692"/>
    </source>
</evidence>
<dbReference type="InterPro" id="IPR043429">
    <property type="entry name" value="ArtM/GltK/GlnP/TcyL/YhdX-like"/>
</dbReference>
<evidence type="ECO:0000256" key="1">
    <source>
        <dbReference type="ARBA" id="ARBA00004429"/>
    </source>
</evidence>
<gene>
    <name evidence="10" type="ORF">SAMN04487993_1003210</name>
</gene>
<keyword evidence="5 8" id="KW-0812">Transmembrane</keyword>